<dbReference type="SUPFAM" id="SSF56003">
    <property type="entry name" value="Molybdenum cofactor-binding domain"/>
    <property type="match status" value="2"/>
</dbReference>
<dbReference type="InterPro" id="IPR000674">
    <property type="entry name" value="Ald_Oxase/Xan_DH_a/b"/>
</dbReference>
<evidence type="ECO:0000256" key="1">
    <source>
        <dbReference type="SAM" id="SignalP"/>
    </source>
</evidence>
<dbReference type="Proteomes" id="UP000706039">
    <property type="component" value="Unassembled WGS sequence"/>
</dbReference>
<dbReference type="InterPro" id="IPR046867">
    <property type="entry name" value="AldOxase/xan_DH_MoCoBD2"/>
</dbReference>
<proteinExistence type="predicted"/>
<dbReference type="Pfam" id="PF20256">
    <property type="entry name" value="MoCoBD_2"/>
    <property type="match status" value="2"/>
</dbReference>
<dbReference type="Gene3D" id="3.30.365.10">
    <property type="entry name" value="Aldehyde oxidase/xanthine dehydrogenase, molybdopterin binding domain"/>
    <property type="match status" value="4"/>
</dbReference>
<dbReference type="PIRSF" id="PIRSF036389">
    <property type="entry name" value="IOR_B"/>
    <property type="match status" value="1"/>
</dbReference>
<dbReference type="InterPro" id="IPR012368">
    <property type="entry name" value="OxRdtase_Mopterin-bd_su_IorB"/>
</dbReference>
<dbReference type="RefSeq" id="WP_222989775.1">
    <property type="nucleotide sequence ID" value="NZ_JAINVV010000004.1"/>
</dbReference>
<dbReference type="Gene3D" id="3.90.1170.50">
    <property type="entry name" value="Aldehyde oxidase/xanthine dehydrogenase, a/b hammerhead"/>
    <property type="match status" value="1"/>
</dbReference>
<keyword evidence="4" id="KW-1185">Reference proteome</keyword>
<protein>
    <submittedName>
        <fullName evidence="3">Molybdopterin-dependent oxidoreductase</fullName>
    </submittedName>
</protein>
<dbReference type="PANTHER" id="PTHR47495:SF3">
    <property type="entry name" value="BLR6219 PROTEIN"/>
    <property type="match status" value="1"/>
</dbReference>
<dbReference type="InterPro" id="IPR006311">
    <property type="entry name" value="TAT_signal"/>
</dbReference>
<evidence type="ECO:0000313" key="3">
    <source>
        <dbReference type="EMBL" id="MBY8822712.1"/>
    </source>
</evidence>
<dbReference type="InterPro" id="IPR008274">
    <property type="entry name" value="AldOxase/xan_DH_MoCoBD1"/>
</dbReference>
<evidence type="ECO:0000259" key="2">
    <source>
        <dbReference type="SMART" id="SM01008"/>
    </source>
</evidence>
<dbReference type="PANTHER" id="PTHR47495">
    <property type="entry name" value="ALDEHYDE DEHYDROGENASE"/>
    <property type="match status" value="1"/>
</dbReference>
<gene>
    <name evidence="3" type="ORF">K7G82_10440</name>
</gene>
<comment type="caution">
    <text evidence="3">The sequence shown here is derived from an EMBL/GenBank/DDBJ whole genome shotgun (WGS) entry which is preliminary data.</text>
</comment>
<accession>A0ABS7PN26</accession>
<dbReference type="Pfam" id="PF02738">
    <property type="entry name" value="MoCoBD_1"/>
    <property type="match status" value="1"/>
</dbReference>
<name>A0ABS7PN26_9SPHN</name>
<evidence type="ECO:0000313" key="4">
    <source>
        <dbReference type="Proteomes" id="UP000706039"/>
    </source>
</evidence>
<feature type="chain" id="PRO_5046583679" evidence="1">
    <location>
        <begin position="31"/>
        <end position="742"/>
    </location>
</feature>
<organism evidence="3 4">
    <name type="scientific">Sphingomonas colocasiae</name>
    <dbReference type="NCBI Taxonomy" id="1848973"/>
    <lineage>
        <taxon>Bacteria</taxon>
        <taxon>Pseudomonadati</taxon>
        <taxon>Pseudomonadota</taxon>
        <taxon>Alphaproteobacteria</taxon>
        <taxon>Sphingomonadales</taxon>
        <taxon>Sphingomonadaceae</taxon>
        <taxon>Sphingomonas</taxon>
    </lineage>
</organism>
<dbReference type="PROSITE" id="PS51318">
    <property type="entry name" value="TAT"/>
    <property type="match status" value="1"/>
</dbReference>
<dbReference type="SMART" id="SM01008">
    <property type="entry name" value="Ald_Xan_dh_C"/>
    <property type="match status" value="1"/>
</dbReference>
<sequence>MTIQLDRRAFLRVTAVSGAMVLTMPRGAIAAIDGAAADIGLHIRLTPDNRLTIRTATTEIGQGTNTSIPMLIVEELDFPFDRTSVQNMVPPIRRTAEGRIESQVFAGGAGGSTAIAASYDAARQTGAIARNLLMQEAAARWSVPIGELTTADGFVVHVASKRRLAYGALAGGAAGRPVPTGPLPLKPRSEHKLIGTSQKQKEARAIVTGERLFGIDQTMPGMLHAVMLRAPVLDASIAKVDDSAARAVPGVRHVIRLPAIAPDSGFRNRPLAEGVAVVADSRWAALKGREALIVEWAGGATAENSDERIAAAWADLVAGKGHRVSQTGDVDAAFSAAAKVVEARYDAPMVAHAPMEPQNTLAHVTAEGATVITPTQQPVGVAGTVADVLGIPIEKVKVVTVRCGGGFGRRLYTDMVAEAALIAKAVGVPVKLVWTRECDMATDLYRPGGAHRFRAAIDAGGTLTGWDHGIASQSRRYRSAPDQGIASLATSEVAIHDHPGALVPNRRYDYVPIDSAAPRGAWRAPGHNINGWTMQAFLDEVAEAAGQDPLAFRLAMLGEARDLPYETHGGPIFSTGRMAAVLRLAAAKGDWGKPLPKGSGRGIAGHFSFGSYVAHVVQVTMKPGGAFSVDRVTSGIDCGIVVNPNGVAMQNEGAINDALSTALGQAITIRGGQVEQSNFADYPMMRIDRAATLVETHIVPSDAPPRGMGEPSLPPFTAALTNAIHAASGKRIRSLPIGEQLA</sequence>
<feature type="domain" description="Aldehyde oxidase/xanthine dehydrogenase a/b hammerhead" evidence="2">
    <location>
        <begin position="208"/>
        <end position="300"/>
    </location>
</feature>
<dbReference type="EMBL" id="JAINVV010000004">
    <property type="protein sequence ID" value="MBY8822712.1"/>
    <property type="molecule type" value="Genomic_DNA"/>
</dbReference>
<dbReference type="InterPro" id="IPR052516">
    <property type="entry name" value="N-heterocyclic_Hydroxylase"/>
</dbReference>
<reference evidence="3 4" key="1">
    <citation type="submission" date="2021-08" db="EMBL/GenBank/DDBJ databases">
        <authorList>
            <person name="Tuo L."/>
        </authorList>
    </citation>
    <scope>NUCLEOTIDE SEQUENCE [LARGE SCALE GENOMIC DNA]</scope>
    <source>
        <strain evidence="3 4">JCM 31229</strain>
    </source>
</reference>
<dbReference type="InterPro" id="IPR037165">
    <property type="entry name" value="AldOxase/xan_DH_Mopterin-bd_sf"/>
</dbReference>
<feature type="signal peptide" evidence="1">
    <location>
        <begin position="1"/>
        <end position="30"/>
    </location>
</feature>
<keyword evidence="1" id="KW-0732">Signal</keyword>